<keyword evidence="4" id="KW-1185">Reference proteome</keyword>
<feature type="transmembrane region" description="Helical" evidence="1">
    <location>
        <begin position="50"/>
        <end position="68"/>
    </location>
</feature>
<proteinExistence type="predicted"/>
<protein>
    <submittedName>
        <fullName evidence="3">Uncharacterized protein</fullName>
    </submittedName>
</protein>
<accession>A0AAV4WBQ8</accession>
<feature type="chain" id="PRO_5043966262" evidence="2">
    <location>
        <begin position="30"/>
        <end position="106"/>
    </location>
</feature>
<feature type="transmembrane region" description="Helical" evidence="1">
    <location>
        <begin position="80"/>
        <end position="103"/>
    </location>
</feature>
<reference evidence="3 4" key="1">
    <citation type="submission" date="2021-06" db="EMBL/GenBank/DDBJ databases">
        <title>Caerostris darwini draft genome.</title>
        <authorList>
            <person name="Kono N."/>
            <person name="Arakawa K."/>
        </authorList>
    </citation>
    <scope>NUCLEOTIDE SEQUENCE [LARGE SCALE GENOMIC DNA]</scope>
</reference>
<keyword evidence="1" id="KW-0472">Membrane</keyword>
<dbReference type="EMBL" id="BPLQ01014490">
    <property type="protein sequence ID" value="GIY80247.1"/>
    <property type="molecule type" value="Genomic_DNA"/>
</dbReference>
<evidence type="ECO:0000313" key="3">
    <source>
        <dbReference type="EMBL" id="GIY80247.1"/>
    </source>
</evidence>
<name>A0AAV4WBQ8_9ARAC</name>
<evidence type="ECO:0000313" key="4">
    <source>
        <dbReference type="Proteomes" id="UP001054837"/>
    </source>
</evidence>
<dbReference type="AlphaFoldDB" id="A0AAV4WBQ8"/>
<keyword evidence="1" id="KW-1133">Transmembrane helix</keyword>
<comment type="caution">
    <text evidence="3">The sequence shown here is derived from an EMBL/GenBank/DDBJ whole genome shotgun (WGS) entry which is preliminary data.</text>
</comment>
<dbReference type="Proteomes" id="UP001054837">
    <property type="component" value="Unassembled WGS sequence"/>
</dbReference>
<sequence length="106" mass="11223">MASSTARLKLHLLFAFVVVWSCVAYSADGRRVRGPKAGSWRTLTGGLNDSTVVFIGLSAAFISGWVALKASNDEMPISVALAIVSFGSAAFYIGCSAAINFLFSKR</sequence>
<gene>
    <name evidence="3" type="primary">AVEN_258020_1</name>
    <name evidence="3" type="ORF">CDAR_19181</name>
</gene>
<organism evidence="3 4">
    <name type="scientific">Caerostris darwini</name>
    <dbReference type="NCBI Taxonomy" id="1538125"/>
    <lineage>
        <taxon>Eukaryota</taxon>
        <taxon>Metazoa</taxon>
        <taxon>Ecdysozoa</taxon>
        <taxon>Arthropoda</taxon>
        <taxon>Chelicerata</taxon>
        <taxon>Arachnida</taxon>
        <taxon>Araneae</taxon>
        <taxon>Araneomorphae</taxon>
        <taxon>Entelegynae</taxon>
        <taxon>Araneoidea</taxon>
        <taxon>Araneidae</taxon>
        <taxon>Caerostris</taxon>
    </lineage>
</organism>
<evidence type="ECO:0000256" key="2">
    <source>
        <dbReference type="SAM" id="SignalP"/>
    </source>
</evidence>
<feature type="signal peptide" evidence="2">
    <location>
        <begin position="1"/>
        <end position="29"/>
    </location>
</feature>
<evidence type="ECO:0000256" key="1">
    <source>
        <dbReference type="SAM" id="Phobius"/>
    </source>
</evidence>
<keyword evidence="2" id="KW-0732">Signal</keyword>
<keyword evidence="1" id="KW-0812">Transmembrane</keyword>